<feature type="transmembrane region" description="Helical" evidence="1">
    <location>
        <begin position="150"/>
        <end position="171"/>
    </location>
</feature>
<dbReference type="NCBIfam" id="TIGR03370">
    <property type="entry name" value="VPLPA-CTERM"/>
    <property type="match status" value="1"/>
</dbReference>
<keyword evidence="1" id="KW-0472">Membrane</keyword>
<keyword evidence="1" id="KW-1133">Transmembrane helix</keyword>
<organism evidence="3 4">
    <name type="scientific">Poseidonocella sedimentorum</name>
    <dbReference type="NCBI Taxonomy" id="871652"/>
    <lineage>
        <taxon>Bacteria</taxon>
        <taxon>Pseudomonadati</taxon>
        <taxon>Pseudomonadota</taxon>
        <taxon>Alphaproteobacteria</taxon>
        <taxon>Rhodobacterales</taxon>
        <taxon>Roseobacteraceae</taxon>
        <taxon>Poseidonocella</taxon>
    </lineage>
</organism>
<keyword evidence="4" id="KW-1185">Reference proteome</keyword>
<evidence type="ECO:0000256" key="2">
    <source>
        <dbReference type="SAM" id="SignalP"/>
    </source>
</evidence>
<accession>A0A1I6CR23</accession>
<feature type="chain" id="PRO_5011642158" evidence="2">
    <location>
        <begin position="21"/>
        <end position="184"/>
    </location>
</feature>
<evidence type="ECO:0000313" key="3">
    <source>
        <dbReference type="EMBL" id="SFQ95655.1"/>
    </source>
</evidence>
<feature type="signal peptide" evidence="2">
    <location>
        <begin position="1"/>
        <end position="20"/>
    </location>
</feature>
<dbReference type="RefSeq" id="WP_177220416.1">
    <property type="nucleotide sequence ID" value="NZ_FOYI01000001.1"/>
</dbReference>
<dbReference type="AlphaFoldDB" id="A0A1I6CR23"/>
<keyword evidence="2" id="KW-0732">Signal</keyword>
<sequence length="184" mass="19343">MLRPLLSLFALLFHVSSAQAATYTIDLVFDSSQMGTVHLNVDLTADFSTTIGETTTGLKVNTLTASALAGDLETLIGGLGYLYWPGVTSSTLMLGGLARGATSLEFDQPDIFIQLRDIETIPSVAVIFARSGGRGAADTLYDATSLTSTLAVVPLPAGGLLLLTGLAGLGWRRRRQDHATKAQS</sequence>
<dbReference type="EMBL" id="FOYI01000001">
    <property type="protein sequence ID" value="SFQ95655.1"/>
    <property type="molecule type" value="Genomic_DNA"/>
</dbReference>
<evidence type="ECO:0000313" key="4">
    <source>
        <dbReference type="Proteomes" id="UP000199302"/>
    </source>
</evidence>
<dbReference type="InterPro" id="IPR022472">
    <property type="entry name" value="VPLPA-CTERM"/>
</dbReference>
<name>A0A1I6CR23_9RHOB</name>
<reference evidence="3 4" key="1">
    <citation type="submission" date="2016-10" db="EMBL/GenBank/DDBJ databases">
        <authorList>
            <person name="de Groot N.N."/>
        </authorList>
    </citation>
    <scope>NUCLEOTIDE SEQUENCE [LARGE SCALE GENOMIC DNA]</scope>
    <source>
        <strain evidence="4">KMM 9023,NRIC 0796,JCM 17311,KCTC 23692</strain>
    </source>
</reference>
<gene>
    <name evidence="3" type="ORF">SAMN04515673_101231</name>
</gene>
<keyword evidence="1" id="KW-0812">Transmembrane</keyword>
<protein>
    <submittedName>
        <fullName evidence="3">VPLPA-CTERM protein sorting domain-containing protein</fullName>
    </submittedName>
</protein>
<dbReference type="Proteomes" id="UP000199302">
    <property type="component" value="Unassembled WGS sequence"/>
</dbReference>
<proteinExistence type="predicted"/>
<evidence type="ECO:0000256" key="1">
    <source>
        <dbReference type="SAM" id="Phobius"/>
    </source>
</evidence>